<evidence type="ECO:0000313" key="10">
    <source>
        <dbReference type="EMBL" id="KXB63188.1"/>
    </source>
</evidence>
<evidence type="ECO:0000256" key="3">
    <source>
        <dbReference type="ARBA" id="ARBA00022475"/>
    </source>
</evidence>
<dbReference type="GO" id="GO:0042371">
    <property type="term" value="P:vitamin K biosynthetic process"/>
    <property type="evidence" value="ECO:0007669"/>
    <property type="project" value="TreeGrafter"/>
</dbReference>
<dbReference type="CDD" id="cd13962">
    <property type="entry name" value="PT_UbiA_UBIAD1"/>
    <property type="match status" value="1"/>
</dbReference>
<organism evidence="10 11">
    <name type="scientific">Gemella haemolysans</name>
    <dbReference type="NCBI Taxonomy" id="1379"/>
    <lineage>
        <taxon>Bacteria</taxon>
        <taxon>Bacillati</taxon>
        <taxon>Bacillota</taxon>
        <taxon>Bacilli</taxon>
        <taxon>Bacillales</taxon>
        <taxon>Gemellaceae</taxon>
        <taxon>Gemella</taxon>
    </lineage>
</organism>
<keyword evidence="7 8" id="KW-0472">Membrane</keyword>
<keyword evidence="3 8" id="KW-1003">Cell membrane</keyword>
<proteinExistence type="inferred from homology"/>
<feature type="transmembrane region" description="Helical" evidence="8">
    <location>
        <begin position="274"/>
        <end position="295"/>
    </location>
</feature>
<dbReference type="GO" id="GO:0046428">
    <property type="term" value="F:1,4-dihydroxy-2-naphthoate polyprenyltransferase activity"/>
    <property type="evidence" value="ECO:0007669"/>
    <property type="project" value="UniProtKB-UniRule"/>
</dbReference>
<comment type="pathway">
    <text evidence="8">Quinol/quinone metabolism; menaquinone biosynthesis; menaquinol from 1,4-dihydroxy-2-naphthoate: step 1/2.</text>
</comment>
<evidence type="ECO:0000256" key="2">
    <source>
        <dbReference type="ARBA" id="ARBA00022428"/>
    </source>
</evidence>
<feature type="transmembrane region" description="Helical" evidence="8">
    <location>
        <begin position="148"/>
        <end position="168"/>
    </location>
</feature>
<dbReference type="EMBL" id="LSDC01000017">
    <property type="protein sequence ID" value="KXB63188.1"/>
    <property type="molecule type" value="Genomic_DNA"/>
</dbReference>
<dbReference type="OrthoDB" id="9767568at2"/>
<feature type="transmembrane region" description="Helical" evidence="8">
    <location>
        <begin position="44"/>
        <end position="61"/>
    </location>
</feature>
<gene>
    <name evidence="8" type="primary">menA</name>
    <name evidence="10" type="ORF">HMPREF3186_00219</name>
</gene>
<name>A0A134A651_9BACL</name>
<feature type="transmembrane region" description="Helical" evidence="8">
    <location>
        <begin position="174"/>
        <end position="195"/>
    </location>
</feature>
<dbReference type="GO" id="GO:0005886">
    <property type="term" value="C:plasma membrane"/>
    <property type="evidence" value="ECO:0007669"/>
    <property type="project" value="UniProtKB-SubCell"/>
</dbReference>
<dbReference type="Gene3D" id="1.10.357.140">
    <property type="entry name" value="UbiA prenyltransferase"/>
    <property type="match status" value="1"/>
</dbReference>
<dbReference type="RefSeq" id="WP_060913518.1">
    <property type="nucleotide sequence ID" value="NZ_JAWFGB010000004.1"/>
</dbReference>
<keyword evidence="4 8" id="KW-0808">Transferase</keyword>
<sequence>MNKSKLKEFFMCTRPHSYPASIAPVLFGATYALGYEIKFSILKFILFLLACLLIQAATNLFNEYYDYKHGLDKIDSEGISGSIVKGNLSPREVMVGALVLYALAFVLGLILTFITSFYVLLVGLVCMLAGYFYTGGKYPIAYSPFGEVVSGFFMGTIIIALSFYFQTGYVNTDIIVVSIPLFIMIGAILLANNIRDLDNDKESGRRTYAILVGRNNAIKTMAISFIVVYLLNVLFIITKYASWWNLLVFVTIPLAIKIIKGFSENNHKKTMAPFMVLTAKLTIFVGFIMSLANILKYLMN</sequence>
<evidence type="ECO:0000256" key="7">
    <source>
        <dbReference type="ARBA" id="ARBA00023136"/>
    </source>
</evidence>
<evidence type="ECO:0000256" key="4">
    <source>
        <dbReference type="ARBA" id="ARBA00022679"/>
    </source>
</evidence>
<accession>A0A134A651</accession>
<reference evidence="11" key="1">
    <citation type="submission" date="2016-01" db="EMBL/GenBank/DDBJ databases">
        <authorList>
            <person name="Mitreva M."/>
            <person name="Pepin K.H."/>
            <person name="Mihindukulasuriya K.A."/>
            <person name="Fulton R."/>
            <person name="Fronick C."/>
            <person name="O'Laughlin M."/>
            <person name="Miner T."/>
            <person name="Herter B."/>
            <person name="Rosa B.A."/>
            <person name="Cordes M."/>
            <person name="Tomlinson C."/>
            <person name="Wollam A."/>
            <person name="Palsikar V.B."/>
            <person name="Mardis E.R."/>
            <person name="Wilson R.K."/>
        </authorList>
    </citation>
    <scope>NUCLEOTIDE SEQUENCE [LARGE SCALE GENOMIC DNA]</scope>
    <source>
        <strain evidence="11">DNF01167</strain>
    </source>
</reference>
<dbReference type="UniPathway" id="UPA00079">
    <property type="reaction ID" value="UER00168"/>
</dbReference>
<comment type="catalytic activity">
    <reaction evidence="8">
        <text>an all-trans-polyprenyl diphosphate + 1,4-dihydroxy-2-naphthoate + H(+) = a 2-demethylmenaquinol + CO2 + diphosphate</text>
        <dbReference type="Rhea" id="RHEA:26478"/>
        <dbReference type="Rhea" id="RHEA-COMP:9563"/>
        <dbReference type="Rhea" id="RHEA-COMP:9564"/>
        <dbReference type="ChEBI" id="CHEBI:11173"/>
        <dbReference type="ChEBI" id="CHEBI:15378"/>
        <dbReference type="ChEBI" id="CHEBI:16526"/>
        <dbReference type="ChEBI" id="CHEBI:33019"/>
        <dbReference type="ChEBI" id="CHEBI:55437"/>
        <dbReference type="ChEBI" id="CHEBI:58914"/>
        <dbReference type="EC" id="2.5.1.74"/>
    </reaction>
</comment>
<dbReference type="AlphaFoldDB" id="A0A134A651"/>
<dbReference type="GO" id="GO:0009234">
    <property type="term" value="P:menaquinone biosynthetic process"/>
    <property type="evidence" value="ECO:0007669"/>
    <property type="project" value="UniProtKB-UniRule"/>
</dbReference>
<dbReference type="PIRSF" id="PIRSF005355">
    <property type="entry name" value="UBIAD1"/>
    <property type="match status" value="1"/>
</dbReference>
<protein>
    <recommendedName>
        <fullName evidence="8 9">1,4-dihydroxy-2-naphthoate octaprenyltransferase</fullName>
        <shortName evidence="8">DHNA-octaprenyltransferase</shortName>
        <ecNumber evidence="8 9">2.5.1.74</ecNumber>
    </recommendedName>
</protein>
<dbReference type="HAMAP" id="MF_01937">
    <property type="entry name" value="MenA_1"/>
    <property type="match status" value="1"/>
</dbReference>
<feature type="transmembrane region" description="Helical" evidence="8">
    <location>
        <begin position="216"/>
        <end position="237"/>
    </location>
</feature>
<dbReference type="Proteomes" id="UP000070355">
    <property type="component" value="Unassembled WGS sequence"/>
</dbReference>
<keyword evidence="6 8" id="KW-1133">Transmembrane helix</keyword>
<evidence type="ECO:0000256" key="1">
    <source>
        <dbReference type="ARBA" id="ARBA00004141"/>
    </source>
</evidence>
<evidence type="ECO:0000256" key="6">
    <source>
        <dbReference type="ARBA" id="ARBA00022989"/>
    </source>
</evidence>
<comment type="function">
    <text evidence="8">Conversion of 1,4-dihydroxy-2-naphthoate (DHNA) to demethylmenaquinone (DMK).</text>
</comment>
<dbReference type="NCBIfam" id="NF004749">
    <property type="entry name" value="PRK06080.1-1"/>
    <property type="match status" value="1"/>
</dbReference>
<evidence type="ECO:0000256" key="8">
    <source>
        <dbReference type="HAMAP-Rule" id="MF_01937"/>
    </source>
</evidence>
<dbReference type="NCBIfam" id="TIGR00751">
    <property type="entry name" value="menA"/>
    <property type="match status" value="1"/>
</dbReference>
<dbReference type="EC" id="2.5.1.74" evidence="8 9"/>
<dbReference type="PATRIC" id="fig|1379.3.peg.214"/>
<dbReference type="PANTHER" id="PTHR13929:SF0">
    <property type="entry name" value="UBIA PRENYLTRANSFERASE DOMAIN-CONTAINING PROTEIN 1"/>
    <property type="match status" value="1"/>
</dbReference>
<keyword evidence="2 8" id="KW-0474">Menaquinone biosynthesis</keyword>
<dbReference type="InterPro" id="IPR004657">
    <property type="entry name" value="MenA"/>
</dbReference>
<evidence type="ECO:0000256" key="5">
    <source>
        <dbReference type="ARBA" id="ARBA00022692"/>
    </source>
</evidence>
<dbReference type="Pfam" id="PF01040">
    <property type="entry name" value="UbiA"/>
    <property type="match status" value="1"/>
</dbReference>
<keyword evidence="5 8" id="KW-0812">Transmembrane</keyword>
<dbReference type="STRING" id="1379.HMPREF3186_00219"/>
<evidence type="ECO:0000313" key="11">
    <source>
        <dbReference type="Proteomes" id="UP000070355"/>
    </source>
</evidence>
<comment type="similarity">
    <text evidence="8">Belongs to the MenA family. Type 1 subfamily.</text>
</comment>
<dbReference type="PANTHER" id="PTHR13929">
    <property type="entry name" value="1,4-DIHYDROXY-2-NAPHTHOATE OCTAPRENYLTRANSFERASE"/>
    <property type="match status" value="1"/>
</dbReference>
<comment type="subcellular location">
    <subcellularLocation>
        <location evidence="8">Cell membrane</location>
        <topology evidence="8">Multi-pass membrane protein</topology>
    </subcellularLocation>
    <subcellularLocation>
        <location evidence="1">Membrane</location>
        <topology evidence="1">Multi-pass membrane protein</topology>
    </subcellularLocation>
</comment>
<feature type="transmembrane region" description="Helical" evidence="8">
    <location>
        <begin position="93"/>
        <end position="111"/>
    </location>
</feature>
<dbReference type="InterPro" id="IPR044878">
    <property type="entry name" value="UbiA_sf"/>
</dbReference>
<feature type="transmembrane region" description="Helical" evidence="8">
    <location>
        <begin position="243"/>
        <end position="262"/>
    </location>
</feature>
<dbReference type="InterPro" id="IPR000537">
    <property type="entry name" value="UbiA_prenyltransferase"/>
</dbReference>
<evidence type="ECO:0000256" key="9">
    <source>
        <dbReference type="NCBIfam" id="TIGR00751"/>
    </source>
</evidence>
<dbReference type="InterPro" id="IPR026046">
    <property type="entry name" value="UBIAD1"/>
</dbReference>
<comment type="caution">
    <text evidence="10">The sequence shown here is derived from an EMBL/GenBank/DDBJ whole genome shotgun (WGS) entry which is preliminary data.</text>
</comment>